<dbReference type="PANTHER" id="PTHR10736">
    <property type="entry name" value="BESTROPHIN"/>
    <property type="match status" value="1"/>
</dbReference>
<keyword evidence="4 6" id="KW-0472">Membrane</keyword>
<dbReference type="GO" id="GO:0034707">
    <property type="term" value="C:chloride channel complex"/>
    <property type="evidence" value="ECO:0007669"/>
    <property type="project" value="UniProtKB-KW"/>
</dbReference>
<dbReference type="Proteomes" id="UP000218231">
    <property type="component" value="Unassembled WGS sequence"/>
</dbReference>
<keyword evidence="6" id="KW-0868">Chloride</keyword>
<evidence type="ECO:0000256" key="1">
    <source>
        <dbReference type="ARBA" id="ARBA00004141"/>
    </source>
</evidence>
<evidence type="ECO:0000256" key="6">
    <source>
        <dbReference type="RuleBase" id="RU363126"/>
    </source>
</evidence>
<gene>
    <name evidence="7" type="ORF">WR25_12500</name>
</gene>
<organism evidence="7 8">
    <name type="scientific">Diploscapter pachys</name>
    <dbReference type="NCBI Taxonomy" id="2018661"/>
    <lineage>
        <taxon>Eukaryota</taxon>
        <taxon>Metazoa</taxon>
        <taxon>Ecdysozoa</taxon>
        <taxon>Nematoda</taxon>
        <taxon>Chromadorea</taxon>
        <taxon>Rhabditida</taxon>
        <taxon>Rhabditina</taxon>
        <taxon>Rhabditomorpha</taxon>
        <taxon>Rhabditoidea</taxon>
        <taxon>Rhabditidae</taxon>
        <taxon>Diploscapter</taxon>
    </lineage>
</organism>
<comment type="subcellular location">
    <subcellularLocation>
        <location evidence="6">Cell membrane</location>
        <topology evidence="6">Multi-pass membrane protein</topology>
    </subcellularLocation>
    <subcellularLocation>
        <location evidence="1">Membrane</location>
        <topology evidence="1">Multi-pass membrane protein</topology>
    </subcellularLocation>
</comment>
<dbReference type="OrthoDB" id="201595at2759"/>
<evidence type="ECO:0000256" key="5">
    <source>
        <dbReference type="ARBA" id="ARBA00034769"/>
    </source>
</evidence>
<evidence type="ECO:0000256" key="2">
    <source>
        <dbReference type="ARBA" id="ARBA00022692"/>
    </source>
</evidence>
<dbReference type="EMBL" id="LIAE01010492">
    <property type="protein sequence ID" value="PAV59899.1"/>
    <property type="molecule type" value="Genomic_DNA"/>
</dbReference>
<comment type="caution">
    <text evidence="7">The sequence shown here is derived from an EMBL/GenBank/DDBJ whole genome shotgun (WGS) entry which is preliminary data.</text>
</comment>
<keyword evidence="8" id="KW-1185">Reference proteome</keyword>
<protein>
    <recommendedName>
        <fullName evidence="6">Bestrophin homolog</fullName>
    </recommendedName>
</protein>
<keyword evidence="6" id="KW-0869">Chloride channel</keyword>
<comment type="function">
    <text evidence="6">Forms chloride channels.</text>
</comment>
<feature type="transmembrane region" description="Helical" evidence="6">
    <location>
        <begin position="31"/>
        <end position="48"/>
    </location>
</feature>
<keyword evidence="2 6" id="KW-0812">Transmembrane</keyword>
<feature type="transmembrane region" description="Helical" evidence="6">
    <location>
        <begin position="219"/>
        <end position="240"/>
    </location>
</feature>
<keyword evidence="3 6" id="KW-1133">Transmembrane helix</keyword>
<dbReference type="PANTHER" id="PTHR10736:SF0">
    <property type="entry name" value="BESTROPHIN HOMOLOG"/>
    <property type="match status" value="1"/>
</dbReference>
<evidence type="ECO:0000313" key="7">
    <source>
        <dbReference type="EMBL" id="PAV59899.1"/>
    </source>
</evidence>
<proteinExistence type="inferred from homology"/>
<dbReference type="AlphaFoldDB" id="A0A2A2JE92"/>
<dbReference type="GO" id="GO:0005254">
    <property type="term" value="F:chloride channel activity"/>
    <property type="evidence" value="ECO:0007669"/>
    <property type="project" value="UniProtKB-KW"/>
</dbReference>
<sequence length="377" mass="43495">MGELSNTFIRHCTSTPLIYSSSLWKVVYKEFIVWLLLLIASTLLYYFVIKAPVLIVLSFVTNIVLTRWQSVYLQLLWPENVALTLKYFINEHMPDSKSILTVAQRYFLLCAALVFRDVNVQIRDNYFPTYESFIEKGLLTKEEKDIMFSTQLKPTACRYWFPLLWIIQLVKKRYNAKRGLLGTRKETLILEKHYCELVNAINDYRAGISDIMSYDFIPIPLALTQLFTFFIYSTLFLGIFSFQSRVFDSMQAPDASLPTVLSIQFISAAMFNLFFIGWLRIAHIILNPFGEDDNDFPMCELLEQYCDSLYQILCVPTDVPIYKKGDKPLVPKLRHTVASAFLKRGGNKPDIGSAVNGGNEMDEQGEEVVIFARSSER</sequence>
<keyword evidence="6" id="KW-1003">Cell membrane</keyword>
<dbReference type="InterPro" id="IPR000615">
    <property type="entry name" value="Bestrophin"/>
</dbReference>
<keyword evidence="6" id="KW-0406">Ion transport</keyword>
<dbReference type="InterPro" id="IPR021134">
    <property type="entry name" value="Bestrophin-like"/>
</dbReference>
<accession>A0A2A2JE92</accession>
<evidence type="ECO:0000256" key="4">
    <source>
        <dbReference type="ARBA" id="ARBA00023136"/>
    </source>
</evidence>
<dbReference type="Pfam" id="PF01062">
    <property type="entry name" value="Bestrophin"/>
    <property type="match status" value="1"/>
</dbReference>
<reference evidence="7 8" key="1">
    <citation type="journal article" date="2017" name="Curr. Biol.">
        <title>Genome architecture and evolution of a unichromosomal asexual nematode.</title>
        <authorList>
            <person name="Fradin H."/>
            <person name="Zegar C."/>
            <person name="Gutwein M."/>
            <person name="Lucas J."/>
            <person name="Kovtun M."/>
            <person name="Corcoran D."/>
            <person name="Baugh L.R."/>
            <person name="Kiontke K."/>
            <person name="Gunsalus K."/>
            <person name="Fitch D.H."/>
            <person name="Piano F."/>
        </authorList>
    </citation>
    <scope>NUCLEOTIDE SEQUENCE [LARGE SCALE GENOMIC DNA]</scope>
    <source>
        <strain evidence="7">PF1309</strain>
    </source>
</reference>
<dbReference type="GO" id="GO:0005886">
    <property type="term" value="C:plasma membrane"/>
    <property type="evidence" value="ECO:0007669"/>
    <property type="project" value="UniProtKB-SubCell"/>
</dbReference>
<name>A0A2A2JE92_9BILA</name>
<evidence type="ECO:0000313" key="8">
    <source>
        <dbReference type="Proteomes" id="UP000218231"/>
    </source>
</evidence>
<dbReference type="STRING" id="2018661.A0A2A2JE92"/>
<evidence type="ECO:0000256" key="3">
    <source>
        <dbReference type="ARBA" id="ARBA00022989"/>
    </source>
</evidence>
<feature type="transmembrane region" description="Helical" evidence="6">
    <location>
        <begin position="260"/>
        <end position="279"/>
    </location>
</feature>
<comment type="similarity">
    <text evidence="5 6">Belongs to the anion channel-forming bestrophin (TC 1.A.46) family. Calcium-sensitive chloride channel subfamily.</text>
</comment>
<keyword evidence="6" id="KW-0813">Transport</keyword>
<keyword evidence="6" id="KW-0407">Ion channel</keyword>